<dbReference type="Pfam" id="PF20703">
    <property type="entry name" value="nSTAND1"/>
    <property type="match status" value="1"/>
</dbReference>
<feature type="repeat" description="WD" evidence="3">
    <location>
        <begin position="909"/>
        <end position="942"/>
    </location>
</feature>
<dbReference type="InterPro" id="IPR020472">
    <property type="entry name" value="WD40_PAC1"/>
</dbReference>
<dbReference type="Pfam" id="PF00400">
    <property type="entry name" value="WD40"/>
    <property type="match status" value="11"/>
</dbReference>
<dbReference type="PROSITE" id="PS00678">
    <property type="entry name" value="WD_REPEATS_1"/>
    <property type="match status" value="9"/>
</dbReference>
<sequence>MTVLGSSAAASPERIGNREDFGRELSLLRQVAGLSVRQVAARTGGYRNHSTIGDWFAGRGLPAASSRELLVEVLRACGVTDPAATAEWVAAWQRLRCSPGPRPQGPEPYRGLASFEPEHAEWFFGREALTAELIDRLSTAYAAGGGMQVVVGASGSGKSSLLRAGLIHAVRCGGLSGDGWSVRLFTPGRTPLDELAAQLAAAAGVPHEKVAAGLREHPASAAEYAHHRLLLVVDQFEEAFTTCEDRAQRQAFVTALCAAAGPGRALVVIGLRADFYAPLLRHPELVAAVRANQLTVAPMADADLRRAITEPARKAGVEVTDGLVELLLSEGPTRSHDAAVLPLLSHALLATWQHSRDRRLTVADYREVGGIDRAVAATADAVYAEFDEDRRHLARQVFLGLVHVTADAPDTRRRRDRAELVIECDGPADEVAEVLDRFVAQRLITVDADRVQLSHEALLTAWPELRGWLEADRAGMLTRRHLVEAATTWQREQRCDTALYRGARLAVAREWARRTGAPALSPVARDFLAASVAREHAEQHTARRRTRRLRQLVAGLTLLFLLATTMTVLAVRSQRASDRQRDEAVSRQVAEEVDPLRGGNPALANQLSLAAYRLARTPEARGALLSSFAAPYSIRLTGHTGYVHDVQFSPDRRLLASASSDRTVRLWDVTDPHRPAPRAVLDAASDYVASVTFSPDGATLVTTSADHTVGLWDVRDPGRVTRTAVLTGHGGAVDQAAFSPDGRTLATASGDRTVRLWDVTDRRDPRPLAKLAGERAMFSVAFSPDGRTLAGGDERDVRLWDVTDPRRPGAAVTLTGHTGVVSMIAFSPDGRTLATGSYDRTARLWSLAGGTGHASSVITDHTGLVYSVAFSPDGRTLATGSGDATARLWNVTDPRRPVAITTLLRRTDERGETNAIAAVAFSPDGRSLATGSYDYTVRLWELTGPAPTGQADAVRPLQFGPDDRRLLLGPGRTPAVRAWTVDDRDGLTDPVDAPAAGSVTICRGTRLLVTATATAVRLSELGDARQVTELSRLNHGLVGDVPLPVCGHDGRLLAVLGARSRAARLWDISDARRPVALSAFTATGHTNSLNMAVFSTDNRILATAGIDHTARLWDLSDPRRPVAASTLAGHADAVNTAAFSPAGRLLATGANDGTIRLWDVTDPYHPLARATLTGHTAFLEEVMFSPDGRTLASSGGDRTVRLWDVADPGRPARLATLTGHTATVSAVAFTSDGRRLATASADGTVRTWDLDPDRVAARVCALAHPTLTRAEWDAHFPGIAYRPPCRTALSG</sequence>
<accession>A0A7W7MSD6</accession>
<feature type="repeat" description="WD" evidence="3">
    <location>
        <begin position="681"/>
        <end position="722"/>
    </location>
</feature>
<dbReference type="Proteomes" id="UP000578112">
    <property type="component" value="Unassembled WGS sequence"/>
</dbReference>
<dbReference type="EMBL" id="JACHNH010000001">
    <property type="protein sequence ID" value="MBB4764555.1"/>
    <property type="molecule type" value="Genomic_DNA"/>
</dbReference>
<dbReference type="Gene3D" id="2.130.10.10">
    <property type="entry name" value="YVTN repeat-like/Quinoprotein amine dehydrogenase"/>
    <property type="match status" value="3"/>
</dbReference>
<feature type="repeat" description="WD" evidence="3">
    <location>
        <begin position="1082"/>
        <end position="1123"/>
    </location>
</feature>
<dbReference type="InterPro" id="IPR036322">
    <property type="entry name" value="WD40_repeat_dom_sf"/>
</dbReference>
<dbReference type="InterPro" id="IPR001680">
    <property type="entry name" value="WD40_rpt"/>
</dbReference>
<feature type="repeat" description="WD" evidence="3">
    <location>
        <begin position="1127"/>
        <end position="1160"/>
    </location>
</feature>
<feature type="repeat" description="WD" evidence="3">
    <location>
        <begin position="858"/>
        <end position="899"/>
    </location>
</feature>
<dbReference type="Pfam" id="PF13560">
    <property type="entry name" value="HTH_31"/>
    <property type="match status" value="1"/>
</dbReference>
<dbReference type="PANTHER" id="PTHR19879:SF9">
    <property type="entry name" value="TRANSCRIPTION INITIATION FACTOR TFIID SUBUNIT 5"/>
    <property type="match status" value="1"/>
</dbReference>
<dbReference type="InterPro" id="IPR001387">
    <property type="entry name" value="Cro/C1-type_HTH"/>
</dbReference>
<dbReference type="RefSeq" id="WP_184995733.1">
    <property type="nucleotide sequence ID" value="NZ_BOMK01000003.1"/>
</dbReference>
<dbReference type="InterPro" id="IPR027417">
    <property type="entry name" value="P-loop_NTPase"/>
</dbReference>
<evidence type="ECO:0000256" key="1">
    <source>
        <dbReference type="ARBA" id="ARBA00022574"/>
    </source>
</evidence>
<reference evidence="5 6" key="1">
    <citation type="submission" date="2020-08" db="EMBL/GenBank/DDBJ databases">
        <title>Sequencing the genomes of 1000 actinobacteria strains.</title>
        <authorList>
            <person name="Klenk H.-P."/>
        </authorList>
    </citation>
    <scope>NUCLEOTIDE SEQUENCE [LARGE SCALE GENOMIC DNA]</scope>
    <source>
        <strain evidence="5 6">DSM 43149</strain>
    </source>
</reference>
<dbReference type="SUPFAM" id="SSF50978">
    <property type="entry name" value="WD40 repeat-like"/>
    <property type="match status" value="2"/>
</dbReference>
<evidence type="ECO:0000259" key="4">
    <source>
        <dbReference type="Pfam" id="PF20703"/>
    </source>
</evidence>
<dbReference type="PANTHER" id="PTHR19879">
    <property type="entry name" value="TRANSCRIPTION INITIATION FACTOR TFIID"/>
    <property type="match status" value="1"/>
</dbReference>
<feature type="repeat" description="WD" evidence="3">
    <location>
        <begin position="1217"/>
        <end position="1258"/>
    </location>
</feature>
<dbReference type="InterPro" id="IPR049052">
    <property type="entry name" value="nSTAND1"/>
</dbReference>
<feature type="domain" description="Novel STAND NTPase 1" evidence="4">
    <location>
        <begin position="108"/>
        <end position="494"/>
    </location>
</feature>
<keyword evidence="2" id="KW-0677">Repeat</keyword>
<evidence type="ECO:0000256" key="2">
    <source>
        <dbReference type="ARBA" id="ARBA00022737"/>
    </source>
</evidence>
<dbReference type="InterPro" id="IPR019775">
    <property type="entry name" value="WD40_repeat_CS"/>
</dbReference>
<evidence type="ECO:0000313" key="6">
    <source>
        <dbReference type="Proteomes" id="UP000578112"/>
    </source>
</evidence>
<dbReference type="PROSITE" id="PS50294">
    <property type="entry name" value="WD_REPEATS_REGION"/>
    <property type="match status" value="10"/>
</dbReference>
<dbReference type="CDD" id="cd00093">
    <property type="entry name" value="HTH_XRE"/>
    <property type="match status" value="1"/>
</dbReference>
<gene>
    <name evidence="5" type="ORF">BJ971_005111</name>
</gene>
<dbReference type="PRINTS" id="PR00320">
    <property type="entry name" value="GPROTEINBRPT"/>
</dbReference>
<keyword evidence="1 3" id="KW-0853">WD repeat</keyword>
<evidence type="ECO:0000313" key="5">
    <source>
        <dbReference type="EMBL" id="MBB4764555.1"/>
    </source>
</evidence>
<proteinExistence type="predicted"/>
<dbReference type="PROSITE" id="PS50082">
    <property type="entry name" value="WD_REPEATS_2"/>
    <property type="match status" value="10"/>
</dbReference>
<feature type="repeat" description="WD" evidence="3">
    <location>
        <begin position="814"/>
        <end position="847"/>
    </location>
</feature>
<name>A0A7W7MSD6_9ACTN</name>
<evidence type="ECO:0000256" key="3">
    <source>
        <dbReference type="PROSITE-ProRule" id="PRU00221"/>
    </source>
</evidence>
<dbReference type="SUPFAM" id="SSF52540">
    <property type="entry name" value="P-loop containing nucleoside triphosphate hydrolases"/>
    <property type="match status" value="1"/>
</dbReference>
<feature type="repeat" description="WD" evidence="3">
    <location>
        <begin position="726"/>
        <end position="767"/>
    </location>
</feature>
<organism evidence="5 6">
    <name type="scientific">Actinoplanes digitatis</name>
    <dbReference type="NCBI Taxonomy" id="1868"/>
    <lineage>
        <taxon>Bacteria</taxon>
        <taxon>Bacillati</taxon>
        <taxon>Actinomycetota</taxon>
        <taxon>Actinomycetes</taxon>
        <taxon>Micromonosporales</taxon>
        <taxon>Micromonosporaceae</taxon>
        <taxon>Actinoplanes</taxon>
    </lineage>
</organism>
<feature type="repeat" description="WD" evidence="3">
    <location>
        <begin position="636"/>
        <end position="669"/>
    </location>
</feature>
<protein>
    <submittedName>
        <fullName evidence="5">WD40 repeat protein/transcriptional regulator with XRE-family HTH domain</fullName>
    </submittedName>
</protein>
<keyword evidence="6" id="KW-1185">Reference proteome</keyword>
<feature type="repeat" description="WD" evidence="3">
    <location>
        <begin position="1172"/>
        <end position="1205"/>
    </location>
</feature>
<comment type="caution">
    <text evidence="5">The sequence shown here is derived from an EMBL/GenBank/DDBJ whole genome shotgun (WGS) entry which is preliminary data.</text>
</comment>
<dbReference type="CDD" id="cd00200">
    <property type="entry name" value="WD40"/>
    <property type="match status" value="2"/>
</dbReference>
<dbReference type="InterPro" id="IPR015943">
    <property type="entry name" value="WD40/YVTN_repeat-like_dom_sf"/>
</dbReference>
<dbReference type="SMART" id="SM00320">
    <property type="entry name" value="WD40"/>
    <property type="match status" value="11"/>
</dbReference>